<feature type="compositionally biased region" description="Low complexity" evidence="1">
    <location>
        <begin position="27"/>
        <end position="39"/>
    </location>
</feature>
<evidence type="ECO:0000313" key="2">
    <source>
        <dbReference type="EMBL" id="KAF2141623.1"/>
    </source>
</evidence>
<dbReference type="GeneID" id="54300953"/>
<evidence type="ECO:0000313" key="3">
    <source>
        <dbReference type="Proteomes" id="UP000799438"/>
    </source>
</evidence>
<evidence type="ECO:0000256" key="1">
    <source>
        <dbReference type="SAM" id="MobiDB-lite"/>
    </source>
</evidence>
<gene>
    <name evidence="2" type="ORF">K452DRAFT_31173</name>
</gene>
<protein>
    <submittedName>
        <fullName evidence="2">Uncharacterized protein</fullName>
    </submittedName>
</protein>
<name>A0A6A6BE18_9PEZI</name>
<dbReference type="RefSeq" id="XP_033397335.1">
    <property type="nucleotide sequence ID" value="XM_033543456.1"/>
</dbReference>
<reference evidence="2" key="1">
    <citation type="journal article" date="2020" name="Stud. Mycol.">
        <title>101 Dothideomycetes genomes: a test case for predicting lifestyles and emergence of pathogens.</title>
        <authorList>
            <person name="Haridas S."/>
            <person name="Albert R."/>
            <person name="Binder M."/>
            <person name="Bloem J."/>
            <person name="Labutti K."/>
            <person name="Salamov A."/>
            <person name="Andreopoulos B."/>
            <person name="Baker S."/>
            <person name="Barry K."/>
            <person name="Bills G."/>
            <person name="Bluhm B."/>
            <person name="Cannon C."/>
            <person name="Castanera R."/>
            <person name="Culley D."/>
            <person name="Daum C."/>
            <person name="Ezra D."/>
            <person name="Gonzalez J."/>
            <person name="Henrissat B."/>
            <person name="Kuo A."/>
            <person name="Liang C."/>
            <person name="Lipzen A."/>
            <person name="Lutzoni F."/>
            <person name="Magnuson J."/>
            <person name="Mondo S."/>
            <person name="Nolan M."/>
            <person name="Ohm R."/>
            <person name="Pangilinan J."/>
            <person name="Park H.-J."/>
            <person name="Ramirez L."/>
            <person name="Alfaro M."/>
            <person name="Sun H."/>
            <person name="Tritt A."/>
            <person name="Yoshinaga Y."/>
            <person name="Zwiers L.-H."/>
            <person name="Turgeon B."/>
            <person name="Goodwin S."/>
            <person name="Spatafora J."/>
            <person name="Crous P."/>
            <person name="Grigoriev I."/>
        </authorList>
    </citation>
    <scope>NUCLEOTIDE SEQUENCE</scope>
    <source>
        <strain evidence="2">CBS 121167</strain>
    </source>
</reference>
<keyword evidence="3" id="KW-1185">Reference proteome</keyword>
<organism evidence="2 3">
    <name type="scientific">Aplosporella prunicola CBS 121167</name>
    <dbReference type="NCBI Taxonomy" id="1176127"/>
    <lineage>
        <taxon>Eukaryota</taxon>
        <taxon>Fungi</taxon>
        <taxon>Dikarya</taxon>
        <taxon>Ascomycota</taxon>
        <taxon>Pezizomycotina</taxon>
        <taxon>Dothideomycetes</taxon>
        <taxon>Dothideomycetes incertae sedis</taxon>
        <taxon>Botryosphaeriales</taxon>
        <taxon>Aplosporellaceae</taxon>
        <taxon>Aplosporella</taxon>
    </lineage>
</organism>
<dbReference type="AlphaFoldDB" id="A0A6A6BE18"/>
<accession>A0A6A6BE18</accession>
<proteinExistence type="predicted"/>
<sequence>MIRLIVIITYKNHQHRQYHHQYHQIFPWPSSPPSSCSAPHTRNQARATESRPPRSQQHPSSREQKG</sequence>
<feature type="region of interest" description="Disordered" evidence="1">
    <location>
        <begin position="27"/>
        <end position="66"/>
    </location>
</feature>
<dbReference type="EMBL" id="ML995486">
    <property type="protein sequence ID" value="KAF2141623.1"/>
    <property type="molecule type" value="Genomic_DNA"/>
</dbReference>
<dbReference type="Proteomes" id="UP000799438">
    <property type="component" value="Unassembled WGS sequence"/>
</dbReference>